<evidence type="ECO:0000313" key="2">
    <source>
        <dbReference type="Proteomes" id="UP001345963"/>
    </source>
</evidence>
<organism evidence="1 2">
    <name type="scientific">Ataeniobius toweri</name>
    <dbReference type="NCBI Taxonomy" id="208326"/>
    <lineage>
        <taxon>Eukaryota</taxon>
        <taxon>Metazoa</taxon>
        <taxon>Chordata</taxon>
        <taxon>Craniata</taxon>
        <taxon>Vertebrata</taxon>
        <taxon>Euteleostomi</taxon>
        <taxon>Actinopterygii</taxon>
        <taxon>Neopterygii</taxon>
        <taxon>Teleostei</taxon>
        <taxon>Neoteleostei</taxon>
        <taxon>Acanthomorphata</taxon>
        <taxon>Ovalentaria</taxon>
        <taxon>Atherinomorphae</taxon>
        <taxon>Cyprinodontiformes</taxon>
        <taxon>Goodeidae</taxon>
        <taxon>Ataeniobius</taxon>
    </lineage>
</organism>
<protein>
    <submittedName>
        <fullName evidence="1">Uncharacterized protein</fullName>
    </submittedName>
</protein>
<comment type="caution">
    <text evidence="1">The sequence shown here is derived from an EMBL/GenBank/DDBJ whole genome shotgun (WGS) entry which is preliminary data.</text>
</comment>
<dbReference type="EMBL" id="JAHUTI010026768">
    <property type="protein sequence ID" value="MED6240798.1"/>
    <property type="molecule type" value="Genomic_DNA"/>
</dbReference>
<accession>A0ABU7ARV1</accession>
<keyword evidence="2" id="KW-1185">Reference proteome</keyword>
<proteinExistence type="predicted"/>
<name>A0ABU7ARV1_9TELE</name>
<evidence type="ECO:0000313" key="1">
    <source>
        <dbReference type="EMBL" id="MED6240798.1"/>
    </source>
</evidence>
<gene>
    <name evidence="1" type="ORF">ATANTOWER_028330</name>
</gene>
<reference evidence="1 2" key="1">
    <citation type="submission" date="2021-07" db="EMBL/GenBank/DDBJ databases">
        <authorList>
            <person name="Palmer J.M."/>
        </authorList>
    </citation>
    <scope>NUCLEOTIDE SEQUENCE [LARGE SCALE GENOMIC DNA]</scope>
    <source>
        <strain evidence="1 2">AT_MEX2019</strain>
        <tissue evidence="1">Muscle</tissue>
    </source>
</reference>
<dbReference type="Proteomes" id="UP001345963">
    <property type="component" value="Unassembled WGS sequence"/>
</dbReference>
<sequence length="107" mass="12982">MYHLIFDRVLAEQKINDSKMYQTNMKKITQEYPQHSQGPTNTHSHKHIVTHNQNQNHQHSNCMTHITRHKIRQHTHTEFMCISLRIKSRINEPLFLLKARERRFTIK</sequence>